<organism evidence="1 2">
    <name type="scientific">Allomeiothermus silvanus (strain ATCC 700542 / DSM 9946 / NBRC 106475 / NCIMB 13440 / VI-R2)</name>
    <name type="common">Thermus silvanus</name>
    <dbReference type="NCBI Taxonomy" id="526227"/>
    <lineage>
        <taxon>Bacteria</taxon>
        <taxon>Thermotogati</taxon>
        <taxon>Deinococcota</taxon>
        <taxon>Deinococci</taxon>
        <taxon>Thermales</taxon>
        <taxon>Thermaceae</taxon>
        <taxon>Allomeiothermus</taxon>
    </lineage>
</organism>
<protein>
    <submittedName>
        <fullName evidence="1">Uncharacterized protein</fullName>
    </submittedName>
</protein>
<dbReference type="HOGENOM" id="CLU_1501795_0_0_0"/>
<dbReference type="RefSeq" id="WP_013157680.1">
    <property type="nucleotide sequence ID" value="NC_014212.1"/>
</dbReference>
<dbReference type="EMBL" id="CP002042">
    <property type="protein sequence ID" value="ADH63105.1"/>
    <property type="molecule type" value="Genomic_DNA"/>
</dbReference>
<gene>
    <name evidence="1" type="ordered locus">Mesil_1208</name>
</gene>
<dbReference type="KEGG" id="msv:Mesil_1208"/>
<dbReference type="OrthoDB" id="3078374at2"/>
<sequence>MALDPSVRAKLRRKLTAGLAGVAVALTNEAKVRATRHVDTGERRNSIAHAVLPNGSVIWGLPGNAKNAALELGFRPHWVPAGYIGVWMRRHGLTRGKLTRRAAGLYVGGPGSRLDSGPGGASGTRRIGNKNVFGRWRTRGEVSRYLAPGKVGHSVLRHTVATRLRVVAPAAFIRGYQRG</sequence>
<keyword evidence="2" id="KW-1185">Reference proteome</keyword>
<proteinExistence type="predicted"/>
<reference evidence="1 2" key="1">
    <citation type="journal article" date="2010" name="Stand. Genomic Sci.">
        <title>Complete genome sequence of Meiothermus silvanus type strain (VI-R2).</title>
        <authorList>
            <person name="Sikorski J."/>
            <person name="Tindall B.J."/>
            <person name="Lowry S."/>
            <person name="Lucas S."/>
            <person name="Nolan M."/>
            <person name="Copeland A."/>
            <person name="Glavina Del Rio T."/>
            <person name="Tice H."/>
            <person name="Cheng J.F."/>
            <person name="Han C."/>
            <person name="Pitluck S."/>
            <person name="Liolios K."/>
            <person name="Ivanova N."/>
            <person name="Mavromatis K."/>
            <person name="Mikhailova N."/>
            <person name="Pati A."/>
            <person name="Goodwin L."/>
            <person name="Chen A."/>
            <person name="Palaniappan K."/>
            <person name="Land M."/>
            <person name="Hauser L."/>
            <person name="Chang Y.J."/>
            <person name="Jeffries C.D."/>
            <person name="Rohde M."/>
            <person name="Goker M."/>
            <person name="Woyke T."/>
            <person name="Bristow J."/>
            <person name="Eisen J.A."/>
            <person name="Markowitz V."/>
            <person name="Hugenholtz P."/>
            <person name="Kyrpides N.C."/>
            <person name="Klenk H.P."/>
            <person name="Lapidus A."/>
        </authorList>
    </citation>
    <scope>NUCLEOTIDE SEQUENCE [LARGE SCALE GENOMIC DNA]</scope>
    <source>
        <strain evidence="2">ATCC 700542 / DSM 9946 / VI-R2</strain>
    </source>
</reference>
<dbReference type="AlphaFoldDB" id="D7BDV4"/>
<name>D7BDV4_ALLS1</name>
<accession>D7BDV4</accession>
<evidence type="ECO:0000313" key="2">
    <source>
        <dbReference type="Proteomes" id="UP000001916"/>
    </source>
</evidence>
<evidence type="ECO:0000313" key="1">
    <source>
        <dbReference type="EMBL" id="ADH63105.1"/>
    </source>
</evidence>
<dbReference type="STRING" id="526227.Mesil_1208"/>
<dbReference type="Proteomes" id="UP000001916">
    <property type="component" value="Chromosome"/>
</dbReference>